<dbReference type="AlphaFoldDB" id="A0A0N0P917"/>
<proteinExistence type="predicted"/>
<organism evidence="2 3">
    <name type="scientific">Leptomonas seymouri</name>
    <dbReference type="NCBI Taxonomy" id="5684"/>
    <lineage>
        <taxon>Eukaryota</taxon>
        <taxon>Discoba</taxon>
        <taxon>Euglenozoa</taxon>
        <taxon>Kinetoplastea</taxon>
        <taxon>Metakinetoplastina</taxon>
        <taxon>Trypanosomatida</taxon>
        <taxon>Trypanosomatidae</taxon>
        <taxon>Leishmaniinae</taxon>
        <taxon>Leptomonas</taxon>
    </lineage>
</organism>
<feature type="compositionally biased region" description="Polar residues" evidence="1">
    <location>
        <begin position="521"/>
        <end position="538"/>
    </location>
</feature>
<comment type="caution">
    <text evidence="2">The sequence shown here is derived from an EMBL/GenBank/DDBJ whole genome shotgun (WGS) entry which is preliminary data.</text>
</comment>
<evidence type="ECO:0000256" key="1">
    <source>
        <dbReference type="SAM" id="MobiDB-lite"/>
    </source>
</evidence>
<protein>
    <submittedName>
        <fullName evidence="2">Uncharacterized protein</fullName>
    </submittedName>
</protein>
<name>A0A0N0P917_LEPSE</name>
<dbReference type="OrthoDB" id="266118at2759"/>
<evidence type="ECO:0000313" key="2">
    <source>
        <dbReference type="EMBL" id="KPI90596.1"/>
    </source>
</evidence>
<dbReference type="VEuPathDB" id="TriTrypDB:Lsey_0004_0840"/>
<accession>A0A0N0P917</accession>
<feature type="region of interest" description="Disordered" evidence="1">
    <location>
        <begin position="584"/>
        <end position="624"/>
    </location>
</feature>
<sequence length="657" mass="71826">MDALHEDREDVQRSQSLAAPFSLPRIIDVSSVKERDNNLPVTNVVKEQVMLLGDMASSQQFQSFAIEHNQRPAGHYSEGTGVMTPSANKSTTLLPNQPASLLTCPLHLPMSTEVPVTPPATAAPDSRGPLPVTPSSQSAQAFAAQLYSVSSLGSDSAFPPAEVPTSDVWSHALVVFDKLFCVCFVPQSLRPLRIGELVRCEFCCSDNIATIVADVSSLVSSIQAEKETTEPIWGFNSPRASPTGATYRNSSPLYHGKPTCGLAADHLLSRLPSLIRRCTNRDKKRLYFSRLRSNDALAAVQHRLINVPIIAQATEYQVNFACAIIYLTGDRSQCVLSSEQFQDIGEALLKKLRCETVDFRFLGERHHEELHLTRALIGNQCSEVLYEKVMEHLRSQFGRPAQRATAPASTVKQQQATAIAPPPQQGQMMVKASSYGGSQVWTHSAAVPAMTSLSTAAILQSASRQQSTSSLSYALGTPIYVTQQQQTPQQQPPGIQMLPPSQSLSLVSSSSYSTIHHANPSNATYMTQHSNSSYYDNTPQLPPQQQQQQPMLSFSPNGVSSSPVYYVVPPPVTIQWDCAPGNMEHRQAHTPQQQQNFLQQVQPSQSPAQAHVSPTLVSRSDSAMTQQTLRSQAAYVQTSTLNSQGYQAVSYPFFFIA</sequence>
<feature type="region of interest" description="Disordered" evidence="1">
    <location>
        <begin position="521"/>
        <end position="555"/>
    </location>
</feature>
<gene>
    <name evidence="2" type="ORF">ABL78_0356</name>
</gene>
<dbReference type="EMBL" id="LJSK01000004">
    <property type="protein sequence ID" value="KPI90596.1"/>
    <property type="molecule type" value="Genomic_DNA"/>
</dbReference>
<feature type="compositionally biased region" description="Low complexity" evidence="1">
    <location>
        <begin position="592"/>
        <end position="610"/>
    </location>
</feature>
<dbReference type="Proteomes" id="UP000038009">
    <property type="component" value="Unassembled WGS sequence"/>
</dbReference>
<evidence type="ECO:0000313" key="3">
    <source>
        <dbReference type="Proteomes" id="UP000038009"/>
    </source>
</evidence>
<keyword evidence="3" id="KW-1185">Reference proteome</keyword>
<reference evidence="2 3" key="1">
    <citation type="journal article" date="2015" name="PLoS Pathog.">
        <title>Leptomonas seymouri: Adaptations to the Dixenous Life Cycle Analyzed by Genome Sequencing, Transcriptome Profiling and Co-infection with Leishmania donovani.</title>
        <authorList>
            <person name="Kraeva N."/>
            <person name="Butenko A."/>
            <person name="Hlavacova J."/>
            <person name="Kostygov A."/>
            <person name="Myskova J."/>
            <person name="Grybchuk D."/>
            <person name="Lestinova T."/>
            <person name="Votypka J."/>
            <person name="Volf P."/>
            <person name="Opperdoes F."/>
            <person name="Flegontov P."/>
            <person name="Lukes J."/>
            <person name="Yurchenko V."/>
        </authorList>
    </citation>
    <scope>NUCLEOTIDE SEQUENCE [LARGE SCALE GENOMIC DNA]</scope>
    <source>
        <strain evidence="2 3">ATCC 30220</strain>
    </source>
</reference>
<feature type="compositionally biased region" description="Polar residues" evidence="1">
    <location>
        <begin position="615"/>
        <end position="624"/>
    </location>
</feature>
<dbReference type="OMA" id="PGIYWAN"/>